<protein>
    <submittedName>
        <fullName evidence="1">Uncharacterized protein</fullName>
    </submittedName>
</protein>
<evidence type="ECO:0000313" key="1">
    <source>
        <dbReference type="EMBL" id="SVB84154.1"/>
    </source>
</evidence>
<dbReference type="AlphaFoldDB" id="A0A382HA07"/>
<dbReference type="EMBL" id="UINC01060057">
    <property type="protein sequence ID" value="SVB84154.1"/>
    <property type="molecule type" value="Genomic_DNA"/>
</dbReference>
<gene>
    <name evidence="1" type="ORF">METZ01_LOCUS237008</name>
</gene>
<accession>A0A382HA07</accession>
<reference evidence="1" key="1">
    <citation type="submission" date="2018-05" db="EMBL/GenBank/DDBJ databases">
        <authorList>
            <person name="Lanie J.A."/>
            <person name="Ng W.-L."/>
            <person name="Kazmierczak K.M."/>
            <person name="Andrzejewski T.M."/>
            <person name="Davidsen T.M."/>
            <person name="Wayne K.J."/>
            <person name="Tettelin H."/>
            <person name="Glass J.I."/>
            <person name="Rusch D."/>
            <person name="Podicherti R."/>
            <person name="Tsui H.-C.T."/>
            <person name="Winkler M.E."/>
        </authorList>
    </citation>
    <scope>NUCLEOTIDE SEQUENCE</scope>
</reference>
<proteinExistence type="predicted"/>
<name>A0A382HA07_9ZZZZ</name>
<sequence>MNNMKYKSIDKVSYVVRHVDLVLARLNLADYGILRICNCN</sequence>
<organism evidence="1">
    <name type="scientific">marine metagenome</name>
    <dbReference type="NCBI Taxonomy" id="408172"/>
    <lineage>
        <taxon>unclassified sequences</taxon>
        <taxon>metagenomes</taxon>
        <taxon>ecological metagenomes</taxon>
    </lineage>
</organism>